<evidence type="ECO:0000313" key="1">
    <source>
        <dbReference type="EMBL" id="BAY81799.1"/>
    </source>
</evidence>
<gene>
    <name evidence="1" type="ORF">NIES267_12760</name>
</gene>
<evidence type="ECO:0000313" key="2">
    <source>
        <dbReference type="Proteomes" id="UP000218418"/>
    </source>
</evidence>
<keyword evidence="2" id="KW-1185">Reference proteome</keyword>
<dbReference type="EMBL" id="AP018227">
    <property type="protein sequence ID" value="BAY81799.1"/>
    <property type="molecule type" value="Genomic_DNA"/>
</dbReference>
<accession>A0A1Z4LKU9</accession>
<dbReference type="Proteomes" id="UP000218418">
    <property type="component" value="Chromosome"/>
</dbReference>
<name>A0A1Z4LKU9_9CYAN</name>
<dbReference type="AlphaFoldDB" id="A0A1Z4LKU9"/>
<protein>
    <submittedName>
        <fullName evidence="1">Uncharacterized protein</fullName>
    </submittedName>
</protein>
<organism evidence="1 2">
    <name type="scientific">Calothrix parasitica NIES-267</name>
    <dbReference type="NCBI Taxonomy" id="1973488"/>
    <lineage>
        <taxon>Bacteria</taxon>
        <taxon>Bacillati</taxon>
        <taxon>Cyanobacteriota</taxon>
        <taxon>Cyanophyceae</taxon>
        <taxon>Nostocales</taxon>
        <taxon>Calotrichaceae</taxon>
        <taxon>Calothrix</taxon>
    </lineage>
</organism>
<reference evidence="1 2" key="1">
    <citation type="submission" date="2017-06" db="EMBL/GenBank/DDBJ databases">
        <title>Genome sequencing of cyanobaciteial culture collection at National Institute for Environmental Studies (NIES).</title>
        <authorList>
            <person name="Hirose Y."/>
            <person name="Shimura Y."/>
            <person name="Fujisawa T."/>
            <person name="Nakamura Y."/>
            <person name="Kawachi M."/>
        </authorList>
    </citation>
    <scope>NUCLEOTIDE SEQUENCE [LARGE SCALE GENOMIC DNA]</scope>
    <source>
        <strain evidence="1 2">NIES-267</strain>
    </source>
</reference>
<proteinExistence type="predicted"/>
<sequence length="241" mass="28305">MPKRVITEISQEQEAMLPGFREKWNSFAISTESIDEEKVKSVIKAAYSVSDFSEPEILFYESPFSAIQEIFAIDYVQEYLGKDIHIKFIKRVVDHIEHEVEQKLEDSIFRKLQNKISYPEFPHFSTESQPLIPYFSPDSRISSCIDSQLIDDFDNYEEEKNYLFQKLKSNLTRTAKWATSGCILDFCISVLNVGHDKKKWQVFQDLIQHCGFIFQFEKVCICCNRPCRLSFDKNNLLHAER</sequence>
<dbReference type="OrthoDB" id="490979at2"/>